<sequence>MEPAFFSQVTMTADEYVAVNFRLWRRQPATRRNHWILLVALLCLAFSLLVNLRQANWQITSWSTPAFLAVGLLYALLRPWLVRRMLRQGYAKNTVLQEPVDYTLSADEIRGRSGLGQFSGKWTDIRRAVLVQPDWLLLYPNEAACYYLDLRKLQAPTLPSHLEELLAAHQIKVRRV</sequence>
<evidence type="ECO:0000313" key="2">
    <source>
        <dbReference type="EMBL" id="SNC67198.1"/>
    </source>
</evidence>
<evidence type="ECO:0008006" key="4">
    <source>
        <dbReference type="Google" id="ProtNLM"/>
    </source>
</evidence>
<evidence type="ECO:0000256" key="1">
    <source>
        <dbReference type="SAM" id="Phobius"/>
    </source>
</evidence>
<keyword evidence="1" id="KW-0812">Transmembrane</keyword>
<name>A0A212TMD0_9BACT</name>
<dbReference type="AlphaFoldDB" id="A0A212TMD0"/>
<organism evidence="2 3">
    <name type="scientific">Hymenobacter gelipurpurascens</name>
    <dbReference type="NCBI Taxonomy" id="89968"/>
    <lineage>
        <taxon>Bacteria</taxon>
        <taxon>Pseudomonadati</taxon>
        <taxon>Bacteroidota</taxon>
        <taxon>Cytophagia</taxon>
        <taxon>Cytophagales</taxon>
        <taxon>Hymenobacteraceae</taxon>
        <taxon>Hymenobacter</taxon>
    </lineage>
</organism>
<proteinExistence type="predicted"/>
<dbReference type="Proteomes" id="UP000198131">
    <property type="component" value="Unassembled WGS sequence"/>
</dbReference>
<dbReference type="EMBL" id="FYEW01000001">
    <property type="protein sequence ID" value="SNC67198.1"/>
    <property type="molecule type" value="Genomic_DNA"/>
</dbReference>
<reference evidence="3" key="1">
    <citation type="submission" date="2017-06" db="EMBL/GenBank/DDBJ databases">
        <authorList>
            <person name="Varghese N."/>
            <person name="Submissions S."/>
        </authorList>
    </citation>
    <scope>NUCLEOTIDE SEQUENCE [LARGE SCALE GENOMIC DNA]</scope>
    <source>
        <strain evidence="3">DSM 11116</strain>
    </source>
</reference>
<accession>A0A212TMD0</accession>
<evidence type="ECO:0000313" key="3">
    <source>
        <dbReference type="Proteomes" id="UP000198131"/>
    </source>
</evidence>
<protein>
    <recommendedName>
        <fullName evidence="4">YcxB-like protein</fullName>
    </recommendedName>
</protein>
<feature type="transmembrane region" description="Helical" evidence="1">
    <location>
        <begin position="35"/>
        <end position="53"/>
    </location>
</feature>
<keyword evidence="3" id="KW-1185">Reference proteome</keyword>
<keyword evidence="1" id="KW-0472">Membrane</keyword>
<gene>
    <name evidence="2" type="ORF">SAMN06265337_1870</name>
</gene>
<keyword evidence="1" id="KW-1133">Transmembrane helix</keyword>
<feature type="transmembrane region" description="Helical" evidence="1">
    <location>
        <begin position="59"/>
        <end position="77"/>
    </location>
</feature>